<dbReference type="PATRIC" id="fig|1231392.3.peg.210"/>
<evidence type="ECO:0000259" key="2">
    <source>
        <dbReference type="Pfam" id="PF05239"/>
    </source>
</evidence>
<gene>
    <name evidence="3" type="ORF">OCGS_0209</name>
</gene>
<keyword evidence="1" id="KW-0732">Signal</keyword>
<feature type="signal peptide" evidence="1">
    <location>
        <begin position="1"/>
        <end position="20"/>
    </location>
</feature>
<keyword evidence="4" id="KW-1185">Reference proteome</keyword>
<dbReference type="Proteomes" id="UP000006765">
    <property type="component" value="Unassembled WGS sequence"/>
</dbReference>
<dbReference type="RefSeq" id="WP_007425362.1">
    <property type="nucleotide sequence ID" value="NZ_AMGO01000006.1"/>
</dbReference>
<name>K2HGM9_9RHOB</name>
<dbReference type="SUPFAM" id="SSF50346">
    <property type="entry name" value="PRC-barrel domain"/>
    <property type="match status" value="2"/>
</dbReference>
<evidence type="ECO:0000313" key="4">
    <source>
        <dbReference type="Proteomes" id="UP000006765"/>
    </source>
</evidence>
<comment type="caution">
    <text evidence="3">The sequence shown here is derived from an EMBL/GenBank/DDBJ whole genome shotgun (WGS) entry which is preliminary data.</text>
</comment>
<accession>K2HGM9</accession>
<feature type="domain" description="PRC-barrel" evidence="2">
    <location>
        <begin position="249"/>
        <end position="330"/>
    </location>
</feature>
<dbReference type="OrthoDB" id="7876889at2"/>
<dbReference type="PANTHER" id="PTHR36505">
    <property type="entry name" value="BLR1072 PROTEIN"/>
    <property type="match status" value="1"/>
</dbReference>
<dbReference type="InterPro" id="IPR027275">
    <property type="entry name" value="PRC-brl_dom"/>
</dbReference>
<dbReference type="STRING" id="1231392.OCGS_0209"/>
<dbReference type="EMBL" id="AMGO01000006">
    <property type="protein sequence ID" value="EKE45592.1"/>
    <property type="molecule type" value="Genomic_DNA"/>
</dbReference>
<organism evidence="3 4">
    <name type="scientific">Oceaniovalibus guishaninsula JLT2003</name>
    <dbReference type="NCBI Taxonomy" id="1231392"/>
    <lineage>
        <taxon>Bacteria</taxon>
        <taxon>Pseudomonadati</taxon>
        <taxon>Pseudomonadota</taxon>
        <taxon>Alphaproteobacteria</taxon>
        <taxon>Rhodobacterales</taxon>
        <taxon>Roseobacteraceae</taxon>
        <taxon>Oceaniovalibus</taxon>
    </lineage>
</organism>
<sequence length="338" mass="35650">MKHFLTSTAAALVLTTASYAQDGGAFVDYTFDQATDLFASDLLGARIYATEADVGDMVEPGAETEWDDLGEINDMILSRDGEVRAVILGIGGFLGIGERDVAVDMRSISIVRDGPDATDYFLVVNANRETVEGATEFSRNMAEQVNTTTGMATMQQDGTAVEPAAGTVVTDTTAPAMDTEADPDAVVVVPAEGETEMAEPTAVAPDGNSELVVTDETAMTDTPAMRPDRAMLSAPIIARDDYAQVGAGELTADDLEGARVYGANDEDVGEIDTLILGADGQSVEEVVIDVGGFLGIGEKPVAVTLDELAIMRSADGTDLRVYIDATEEQLENQPDYVR</sequence>
<dbReference type="InterPro" id="IPR011033">
    <property type="entry name" value="PRC_barrel-like_sf"/>
</dbReference>
<proteinExistence type="predicted"/>
<reference evidence="3 4" key="1">
    <citation type="journal article" date="2012" name="J. Bacteriol.">
        <title>Draft Genome Sequence of Oceaniovalibus guishaninsula JLT2003T.</title>
        <authorList>
            <person name="Tang K."/>
            <person name="Liu K."/>
            <person name="Jiao N."/>
        </authorList>
    </citation>
    <scope>NUCLEOTIDE SEQUENCE [LARGE SCALE GENOMIC DNA]</scope>
    <source>
        <strain evidence="3 4">JLT2003</strain>
    </source>
</reference>
<dbReference type="AlphaFoldDB" id="K2HGM9"/>
<evidence type="ECO:0000256" key="1">
    <source>
        <dbReference type="SAM" id="SignalP"/>
    </source>
</evidence>
<dbReference type="Gene3D" id="2.30.30.240">
    <property type="entry name" value="PRC-barrel domain"/>
    <property type="match status" value="2"/>
</dbReference>
<dbReference type="Pfam" id="PF05239">
    <property type="entry name" value="PRC"/>
    <property type="match status" value="2"/>
</dbReference>
<feature type="domain" description="PRC-barrel" evidence="2">
    <location>
        <begin position="37"/>
        <end position="113"/>
    </location>
</feature>
<protein>
    <recommendedName>
        <fullName evidence="2">PRC-barrel domain-containing protein</fullName>
    </recommendedName>
</protein>
<evidence type="ECO:0000313" key="3">
    <source>
        <dbReference type="EMBL" id="EKE45592.1"/>
    </source>
</evidence>
<dbReference type="PANTHER" id="PTHR36505:SF1">
    <property type="entry name" value="BLR1072 PROTEIN"/>
    <property type="match status" value="1"/>
</dbReference>
<feature type="chain" id="PRO_5003858611" description="PRC-barrel domain-containing protein" evidence="1">
    <location>
        <begin position="21"/>
        <end position="338"/>
    </location>
</feature>
<dbReference type="eggNOG" id="COG3861">
    <property type="taxonomic scope" value="Bacteria"/>
</dbReference>